<evidence type="ECO:0000313" key="2">
    <source>
        <dbReference type="Proteomes" id="UP000070255"/>
    </source>
</evidence>
<keyword evidence="2" id="KW-1185">Reference proteome</keyword>
<name>A0ABR5TES5_9BURK</name>
<dbReference type="Proteomes" id="UP000070255">
    <property type="component" value="Unassembled WGS sequence"/>
</dbReference>
<organism evidence="1 2">
    <name type="scientific">Burkholderia savannae</name>
    <dbReference type="NCBI Taxonomy" id="1637837"/>
    <lineage>
        <taxon>Bacteria</taxon>
        <taxon>Pseudomonadati</taxon>
        <taxon>Pseudomonadota</taxon>
        <taxon>Betaproteobacteria</taxon>
        <taxon>Burkholderiales</taxon>
        <taxon>Burkholderiaceae</taxon>
        <taxon>Burkholderia</taxon>
        <taxon>pseudomallei group</taxon>
    </lineage>
</organism>
<reference evidence="1 2" key="1">
    <citation type="submission" date="2015-11" db="EMBL/GenBank/DDBJ databases">
        <authorList>
            <person name="Sahl J."/>
            <person name="Wagner D."/>
            <person name="Keim P."/>
        </authorList>
    </citation>
    <scope>NUCLEOTIDE SEQUENCE [LARGE SCALE GENOMIC DNA]</scope>
    <source>
        <strain evidence="1 2">BDU18</strain>
    </source>
</reference>
<protein>
    <submittedName>
        <fullName evidence="1">Uncharacterized protein</fullName>
    </submittedName>
</protein>
<sequence length="100" mass="10941">MRLRQRLEDRRGERDFKRRVAIGATIDARGDVRRSGSRSTTCGGLRLMPAIGTGFARVCGIEAVSHSRRGGCGLRCSRRSMLMLMAAAVVRPSDEGYVAT</sequence>
<comment type="caution">
    <text evidence="1">The sequence shown here is derived from an EMBL/GenBank/DDBJ whole genome shotgun (WGS) entry which is preliminary data.</text>
</comment>
<gene>
    <name evidence="1" type="ORF">WS72_11915</name>
</gene>
<accession>A0ABR5TES5</accession>
<dbReference type="EMBL" id="LNJQ01000001">
    <property type="protein sequence ID" value="KWZ43493.1"/>
    <property type="molecule type" value="Genomic_DNA"/>
</dbReference>
<proteinExistence type="predicted"/>
<evidence type="ECO:0000313" key="1">
    <source>
        <dbReference type="EMBL" id="KWZ43493.1"/>
    </source>
</evidence>